<dbReference type="PANTHER" id="PTHR11085:SF10">
    <property type="entry name" value="NAD-DEPENDENT PROTEIN DEACYLASE SIRTUIN-5, MITOCHONDRIAL-RELATED"/>
    <property type="match status" value="1"/>
</dbReference>
<dbReference type="KEGG" id="seds:AAY24_10090"/>
<dbReference type="EMBL" id="CP011412">
    <property type="protein sequence ID" value="AKH20648.1"/>
    <property type="molecule type" value="Genomic_DNA"/>
</dbReference>
<organism evidence="6 7">
    <name type="scientific">Sedimenticola thiotaurini</name>
    <dbReference type="NCBI Taxonomy" id="1543721"/>
    <lineage>
        <taxon>Bacteria</taxon>
        <taxon>Pseudomonadati</taxon>
        <taxon>Pseudomonadota</taxon>
        <taxon>Gammaproteobacteria</taxon>
        <taxon>Chromatiales</taxon>
        <taxon>Sedimenticolaceae</taxon>
        <taxon>Sedimenticola</taxon>
    </lineage>
</organism>
<feature type="binding site" evidence="4">
    <location>
        <position position="123"/>
    </location>
    <ligand>
        <name>Zn(2+)</name>
        <dbReference type="ChEBI" id="CHEBI:29105"/>
    </ligand>
</feature>
<evidence type="ECO:0000256" key="1">
    <source>
        <dbReference type="ARBA" id="ARBA00012928"/>
    </source>
</evidence>
<sequence>MQALQQFVTRHRKLLVLTGAGCSTDSGIPDYRDGEGRWKRRKPILYQEFMTSESVRQRYWARSYLGWLPFSQARPNPSHHALAQLESRGRIGQLVTQNVDGLHQKAGSQQVIDLHGRLEQLRCQSCGEPESRHWMQEKLVSLNPWLDTLNAATAPDGDTDLETDFSPMVVPGCPICGGILKPDVVFYGEQVPRSRIAAVYDALHQADALLVAGTSLMVFSAFQFMREAARLGKPIAAINQGKTRADHLFQLKIEQPAGATLSNLVTNLPE</sequence>
<dbReference type="InterPro" id="IPR050134">
    <property type="entry name" value="NAD-dep_sirtuin_deacylases"/>
</dbReference>
<feature type="binding site" evidence="4">
    <location>
        <position position="126"/>
    </location>
    <ligand>
        <name>Zn(2+)</name>
        <dbReference type="ChEBI" id="CHEBI:29105"/>
    </ligand>
</feature>
<dbReference type="PROSITE" id="PS50305">
    <property type="entry name" value="SIRTUIN"/>
    <property type="match status" value="1"/>
</dbReference>
<keyword evidence="4" id="KW-0862">Zinc</keyword>
<dbReference type="Pfam" id="PF02146">
    <property type="entry name" value="SIR2"/>
    <property type="match status" value="1"/>
</dbReference>
<dbReference type="Gene3D" id="3.30.1600.10">
    <property type="entry name" value="SIR2/SIRT2 'Small Domain"/>
    <property type="match status" value="1"/>
</dbReference>
<gene>
    <name evidence="6" type="ORF">AAY24_10090</name>
</gene>
<dbReference type="SUPFAM" id="SSF52467">
    <property type="entry name" value="DHS-like NAD/FAD-binding domain"/>
    <property type="match status" value="1"/>
</dbReference>
<dbReference type="InterPro" id="IPR026591">
    <property type="entry name" value="Sirtuin_cat_small_dom_sf"/>
</dbReference>
<dbReference type="RefSeq" id="WP_046859581.1">
    <property type="nucleotide sequence ID" value="NZ_CP011412.1"/>
</dbReference>
<reference evidence="6 7" key="1">
    <citation type="journal article" date="2015" name="Genome Announc.">
        <title>Complete Genome Sequence of Sedimenticola thiotaurini Strain SIP-G1, a Polyphosphate- and Polyhydroxyalkanoate-Accumulating Sulfur-Oxidizing Gammaproteobacterium Isolated from Salt Marsh Sediments.</title>
        <authorList>
            <person name="Flood B.E."/>
            <person name="Jones D.S."/>
            <person name="Bailey J.V."/>
        </authorList>
    </citation>
    <scope>NUCLEOTIDE SEQUENCE [LARGE SCALE GENOMIC DNA]</scope>
    <source>
        <strain evidence="6 7">SIP-G1</strain>
    </source>
</reference>
<keyword evidence="2" id="KW-0808">Transferase</keyword>
<dbReference type="CDD" id="cd01409">
    <property type="entry name" value="SIRT4"/>
    <property type="match status" value="1"/>
</dbReference>
<dbReference type="EC" id="2.3.1.286" evidence="1"/>
<dbReference type="Gene3D" id="3.40.50.1220">
    <property type="entry name" value="TPP-binding domain"/>
    <property type="match status" value="1"/>
</dbReference>
<dbReference type="PANTHER" id="PTHR11085">
    <property type="entry name" value="NAD-DEPENDENT PROTEIN DEACYLASE SIRTUIN-5, MITOCHONDRIAL-RELATED"/>
    <property type="match status" value="1"/>
</dbReference>
<feature type="binding site" evidence="4">
    <location>
        <position position="173"/>
    </location>
    <ligand>
        <name>Zn(2+)</name>
        <dbReference type="ChEBI" id="CHEBI:29105"/>
    </ligand>
</feature>
<dbReference type="AlphaFoldDB" id="A0A0F7K0Z7"/>
<accession>A0A0F7K0Z7</accession>
<dbReference type="InterPro" id="IPR026590">
    <property type="entry name" value="Ssirtuin_cat_dom"/>
</dbReference>
<dbReference type="GO" id="GO:0017136">
    <property type="term" value="F:histone deacetylase activity, NAD-dependent"/>
    <property type="evidence" value="ECO:0007669"/>
    <property type="project" value="TreeGrafter"/>
</dbReference>
<evidence type="ECO:0000313" key="7">
    <source>
        <dbReference type="Proteomes" id="UP000034410"/>
    </source>
</evidence>
<dbReference type="OrthoDB" id="9800582at2"/>
<evidence type="ECO:0000313" key="6">
    <source>
        <dbReference type="EMBL" id="AKH20648.1"/>
    </source>
</evidence>
<keyword evidence="7" id="KW-1185">Reference proteome</keyword>
<dbReference type="PATRIC" id="fig|1543721.4.peg.2094"/>
<dbReference type="Proteomes" id="UP000034410">
    <property type="component" value="Chromosome"/>
</dbReference>
<keyword evidence="3" id="KW-0520">NAD</keyword>
<feature type="domain" description="Deacetylase sirtuin-type" evidence="5">
    <location>
        <begin position="1"/>
        <end position="270"/>
    </location>
</feature>
<dbReference type="NCBIfam" id="NF003738">
    <property type="entry name" value="PRK05333.1"/>
    <property type="match status" value="1"/>
</dbReference>
<name>A0A0F7K0Z7_9GAMM</name>
<evidence type="ECO:0000256" key="4">
    <source>
        <dbReference type="PROSITE-ProRule" id="PRU00236"/>
    </source>
</evidence>
<keyword evidence="4" id="KW-0479">Metal-binding</keyword>
<evidence type="ECO:0000256" key="2">
    <source>
        <dbReference type="ARBA" id="ARBA00022679"/>
    </source>
</evidence>
<dbReference type="GO" id="GO:0070403">
    <property type="term" value="F:NAD+ binding"/>
    <property type="evidence" value="ECO:0007669"/>
    <property type="project" value="InterPro"/>
</dbReference>
<evidence type="ECO:0000259" key="5">
    <source>
        <dbReference type="PROSITE" id="PS50305"/>
    </source>
</evidence>
<protein>
    <recommendedName>
        <fullName evidence="1">protein acetyllysine N-acetyltransferase</fullName>
        <ecNumber evidence="1">2.3.1.286</ecNumber>
    </recommendedName>
</protein>
<dbReference type="GO" id="GO:0046872">
    <property type="term" value="F:metal ion binding"/>
    <property type="evidence" value="ECO:0007669"/>
    <property type="project" value="UniProtKB-KW"/>
</dbReference>
<proteinExistence type="predicted"/>
<feature type="binding site" evidence="4">
    <location>
        <position position="176"/>
    </location>
    <ligand>
        <name>Zn(2+)</name>
        <dbReference type="ChEBI" id="CHEBI:29105"/>
    </ligand>
</feature>
<dbReference type="InterPro" id="IPR029035">
    <property type="entry name" value="DHS-like_NAD/FAD-binding_dom"/>
</dbReference>
<feature type="active site" description="Proton acceptor" evidence="4">
    <location>
        <position position="115"/>
    </location>
</feature>
<dbReference type="InterPro" id="IPR003000">
    <property type="entry name" value="Sirtuin"/>
</dbReference>
<evidence type="ECO:0000256" key="3">
    <source>
        <dbReference type="ARBA" id="ARBA00023027"/>
    </source>
</evidence>